<evidence type="ECO:0000256" key="4">
    <source>
        <dbReference type="ARBA" id="ARBA00023163"/>
    </source>
</evidence>
<dbReference type="SUPFAM" id="SSF46785">
    <property type="entry name" value="Winged helix' DNA-binding domain"/>
    <property type="match status" value="1"/>
</dbReference>
<dbReference type="InterPro" id="IPR058163">
    <property type="entry name" value="LysR-type_TF_proteobact-type"/>
</dbReference>
<dbReference type="Pfam" id="PF00126">
    <property type="entry name" value="HTH_1"/>
    <property type="match status" value="1"/>
</dbReference>
<comment type="similarity">
    <text evidence="1">Belongs to the LysR transcriptional regulatory family.</text>
</comment>
<keyword evidence="3" id="KW-0238">DNA-binding</keyword>
<evidence type="ECO:0000313" key="7">
    <source>
        <dbReference type="Proteomes" id="UP001374803"/>
    </source>
</evidence>
<dbReference type="Gene3D" id="1.10.10.10">
    <property type="entry name" value="Winged helix-like DNA-binding domain superfamily/Winged helix DNA-binding domain"/>
    <property type="match status" value="1"/>
</dbReference>
<sequence>MNTLPYSLDDLYWFALIADAGSLSRASRHYNVAKSTLSRRLARLEETTGMTLVQRNSAASSLTDAGAQLLEEAWPLIRRLEMHSNEWIGREADPRGLVRLSASGAFGHLVVLPIVLDFMRRYPLVDVEMEMTDRRVDLVANAIDIAVRIGAMADSDLLARKVATVRRILCASADYAKARGLPAHPDELENHDILVQSRNAATLELQSNGKTRAITLRRRLLLAPSDELLVPVQAGLGIAHLGEIQCARHLGTGALVRVLPEWEIPEFEVYLVSPNRRYRPPAVRMLMDELARRIPSVCESLISKKAALRSTKPR</sequence>
<dbReference type="InterPro" id="IPR036390">
    <property type="entry name" value="WH_DNA-bd_sf"/>
</dbReference>
<dbReference type="PROSITE" id="PS50931">
    <property type="entry name" value="HTH_LYSR"/>
    <property type="match status" value="1"/>
</dbReference>
<evidence type="ECO:0000256" key="1">
    <source>
        <dbReference type="ARBA" id="ARBA00009437"/>
    </source>
</evidence>
<keyword evidence="4" id="KW-0804">Transcription</keyword>
<evidence type="ECO:0000313" key="6">
    <source>
        <dbReference type="EMBL" id="WXB04758.1"/>
    </source>
</evidence>
<keyword evidence="7" id="KW-1185">Reference proteome</keyword>
<dbReference type="RefSeq" id="WP_394834402.1">
    <property type="nucleotide sequence ID" value="NZ_CP089929.1"/>
</dbReference>
<reference evidence="6" key="1">
    <citation type="submission" date="2021-12" db="EMBL/GenBank/DDBJ databases">
        <title>Discovery of the Pendulisporaceae a myxobacterial family with distinct sporulation behavior and unique specialized metabolism.</title>
        <authorList>
            <person name="Garcia R."/>
            <person name="Popoff A."/>
            <person name="Bader C.D."/>
            <person name="Loehr J."/>
            <person name="Walesch S."/>
            <person name="Walt C."/>
            <person name="Boldt J."/>
            <person name="Bunk B."/>
            <person name="Haeckl F.J.F.P.J."/>
            <person name="Gunesch A.P."/>
            <person name="Birkelbach J."/>
            <person name="Nuebel U."/>
            <person name="Pietschmann T."/>
            <person name="Bach T."/>
            <person name="Mueller R."/>
        </authorList>
    </citation>
    <scope>NUCLEOTIDE SEQUENCE</scope>
    <source>
        <strain evidence="6">MSr11367</strain>
    </source>
</reference>
<dbReference type="EMBL" id="CP089983">
    <property type="protein sequence ID" value="WXB04758.1"/>
    <property type="molecule type" value="Genomic_DNA"/>
</dbReference>
<name>A0ABZ2L1N5_9BACT</name>
<gene>
    <name evidence="6" type="ORF">LVJ94_48675</name>
</gene>
<dbReference type="CDD" id="cd08422">
    <property type="entry name" value="PBP2_CrgA_like"/>
    <property type="match status" value="1"/>
</dbReference>
<dbReference type="SUPFAM" id="SSF53850">
    <property type="entry name" value="Periplasmic binding protein-like II"/>
    <property type="match status" value="1"/>
</dbReference>
<dbReference type="Pfam" id="PF03466">
    <property type="entry name" value="LysR_substrate"/>
    <property type="match status" value="1"/>
</dbReference>
<dbReference type="PANTHER" id="PTHR30537">
    <property type="entry name" value="HTH-TYPE TRANSCRIPTIONAL REGULATOR"/>
    <property type="match status" value="1"/>
</dbReference>
<evidence type="ECO:0000256" key="3">
    <source>
        <dbReference type="ARBA" id="ARBA00023125"/>
    </source>
</evidence>
<organism evidence="6 7">
    <name type="scientific">Pendulispora rubella</name>
    <dbReference type="NCBI Taxonomy" id="2741070"/>
    <lineage>
        <taxon>Bacteria</taxon>
        <taxon>Pseudomonadati</taxon>
        <taxon>Myxococcota</taxon>
        <taxon>Myxococcia</taxon>
        <taxon>Myxococcales</taxon>
        <taxon>Sorangiineae</taxon>
        <taxon>Pendulisporaceae</taxon>
        <taxon>Pendulispora</taxon>
    </lineage>
</organism>
<evidence type="ECO:0000259" key="5">
    <source>
        <dbReference type="PROSITE" id="PS50931"/>
    </source>
</evidence>
<keyword evidence="2" id="KW-0805">Transcription regulation</keyword>
<proteinExistence type="inferred from homology"/>
<dbReference type="InterPro" id="IPR005119">
    <property type="entry name" value="LysR_subst-bd"/>
</dbReference>
<protein>
    <submittedName>
        <fullName evidence="6">LysR family transcriptional regulator</fullName>
    </submittedName>
</protein>
<dbReference type="PANTHER" id="PTHR30537:SF5">
    <property type="entry name" value="HTH-TYPE TRANSCRIPTIONAL ACTIVATOR TTDR-RELATED"/>
    <property type="match status" value="1"/>
</dbReference>
<dbReference type="InterPro" id="IPR036388">
    <property type="entry name" value="WH-like_DNA-bd_sf"/>
</dbReference>
<dbReference type="InterPro" id="IPR000847">
    <property type="entry name" value="LysR_HTH_N"/>
</dbReference>
<dbReference type="Proteomes" id="UP001374803">
    <property type="component" value="Chromosome"/>
</dbReference>
<feature type="domain" description="HTH lysR-type" evidence="5">
    <location>
        <begin position="6"/>
        <end position="63"/>
    </location>
</feature>
<accession>A0ABZ2L1N5</accession>
<evidence type="ECO:0000256" key="2">
    <source>
        <dbReference type="ARBA" id="ARBA00023015"/>
    </source>
</evidence>
<dbReference type="Gene3D" id="3.40.190.290">
    <property type="match status" value="1"/>
</dbReference>